<accession>A0A392R1D8</accession>
<evidence type="ECO:0000256" key="1">
    <source>
        <dbReference type="SAM" id="MobiDB-lite"/>
    </source>
</evidence>
<feature type="compositionally biased region" description="Basic and acidic residues" evidence="1">
    <location>
        <begin position="54"/>
        <end position="68"/>
    </location>
</feature>
<reference evidence="2 3" key="1">
    <citation type="journal article" date="2018" name="Front. Plant Sci.">
        <title>Red Clover (Trifolium pratense) and Zigzag Clover (T. medium) - A Picture of Genomic Similarities and Differences.</title>
        <authorList>
            <person name="Dluhosova J."/>
            <person name="Istvanek J."/>
            <person name="Nedelnik J."/>
            <person name="Repkova J."/>
        </authorList>
    </citation>
    <scope>NUCLEOTIDE SEQUENCE [LARGE SCALE GENOMIC DNA]</scope>
    <source>
        <strain evidence="3">cv. 10/8</strain>
        <tissue evidence="2">Leaf</tissue>
    </source>
</reference>
<name>A0A392R1D8_9FABA</name>
<evidence type="ECO:0000313" key="2">
    <source>
        <dbReference type="EMBL" id="MCI30401.1"/>
    </source>
</evidence>
<dbReference type="AlphaFoldDB" id="A0A392R1D8"/>
<feature type="compositionally biased region" description="Basic residues" evidence="1">
    <location>
        <begin position="76"/>
        <end position="85"/>
    </location>
</feature>
<feature type="region of interest" description="Disordered" evidence="1">
    <location>
        <begin position="52"/>
        <end position="88"/>
    </location>
</feature>
<keyword evidence="3" id="KW-1185">Reference proteome</keyword>
<evidence type="ECO:0000313" key="3">
    <source>
        <dbReference type="Proteomes" id="UP000265520"/>
    </source>
</evidence>
<dbReference type="EMBL" id="LXQA010179255">
    <property type="protein sequence ID" value="MCI30401.1"/>
    <property type="molecule type" value="Genomic_DNA"/>
</dbReference>
<proteinExistence type="predicted"/>
<feature type="non-terminal residue" evidence="2">
    <location>
        <position position="1"/>
    </location>
</feature>
<sequence length="142" mass="16227">AKRDKGDRRFGFARFDRVANLGQFEHELDNNIIERDKISVNLSHCQRLKGNNCSDDKSVGRKEIHDNNRSQPTSRISRHLSHHQQSRAAVEDTYAQAVRTGGVTRQEGGHTRFVLSYDAEKNDTPRLKNVFYCGICASRNDI</sequence>
<dbReference type="Proteomes" id="UP000265520">
    <property type="component" value="Unassembled WGS sequence"/>
</dbReference>
<protein>
    <recommendedName>
        <fullName evidence="4">RRM domain-containing protein</fullName>
    </recommendedName>
</protein>
<comment type="caution">
    <text evidence="2">The sequence shown here is derived from an EMBL/GenBank/DDBJ whole genome shotgun (WGS) entry which is preliminary data.</text>
</comment>
<organism evidence="2 3">
    <name type="scientific">Trifolium medium</name>
    <dbReference type="NCBI Taxonomy" id="97028"/>
    <lineage>
        <taxon>Eukaryota</taxon>
        <taxon>Viridiplantae</taxon>
        <taxon>Streptophyta</taxon>
        <taxon>Embryophyta</taxon>
        <taxon>Tracheophyta</taxon>
        <taxon>Spermatophyta</taxon>
        <taxon>Magnoliopsida</taxon>
        <taxon>eudicotyledons</taxon>
        <taxon>Gunneridae</taxon>
        <taxon>Pentapetalae</taxon>
        <taxon>rosids</taxon>
        <taxon>fabids</taxon>
        <taxon>Fabales</taxon>
        <taxon>Fabaceae</taxon>
        <taxon>Papilionoideae</taxon>
        <taxon>50 kb inversion clade</taxon>
        <taxon>NPAAA clade</taxon>
        <taxon>Hologalegina</taxon>
        <taxon>IRL clade</taxon>
        <taxon>Trifolieae</taxon>
        <taxon>Trifolium</taxon>
    </lineage>
</organism>
<evidence type="ECO:0008006" key="4">
    <source>
        <dbReference type="Google" id="ProtNLM"/>
    </source>
</evidence>